<comment type="caution">
    <text evidence="6">The sequence shown here is derived from an EMBL/GenBank/DDBJ whole genome shotgun (WGS) entry which is preliminary data.</text>
</comment>
<dbReference type="InterPro" id="IPR029058">
    <property type="entry name" value="AB_hydrolase_fold"/>
</dbReference>
<keyword evidence="7" id="KW-1185">Reference proteome</keyword>
<keyword evidence="2" id="KW-0808">Transferase</keyword>
<dbReference type="Gene3D" id="3.40.50.1820">
    <property type="entry name" value="alpha/beta hydrolase"/>
    <property type="match status" value="1"/>
</dbReference>
<keyword evidence="3" id="KW-0012">Acyltransferase</keyword>
<dbReference type="InterPro" id="IPR007130">
    <property type="entry name" value="DAGAT"/>
</dbReference>
<dbReference type="SUPFAM" id="SSF53474">
    <property type="entry name" value="alpha/beta-Hydrolases"/>
    <property type="match status" value="1"/>
</dbReference>
<reference evidence="6 7" key="1">
    <citation type="submission" date="2024-09" db="EMBL/GenBank/DDBJ databases">
        <title>Chromosome-scale assembly of Riccia fluitans.</title>
        <authorList>
            <person name="Paukszto L."/>
            <person name="Sawicki J."/>
            <person name="Karawczyk K."/>
            <person name="Piernik-Szablinska J."/>
            <person name="Szczecinska M."/>
            <person name="Mazdziarz M."/>
        </authorList>
    </citation>
    <scope>NUCLEOTIDE SEQUENCE [LARGE SCALE GENOMIC DNA]</scope>
    <source>
        <strain evidence="6">Rf_01</strain>
        <tissue evidence="6">Aerial parts of the thallus</tissue>
    </source>
</reference>
<feature type="region of interest" description="Disordered" evidence="4">
    <location>
        <begin position="18"/>
        <end position="52"/>
    </location>
</feature>
<dbReference type="EMBL" id="JBHFFA010000006">
    <property type="protein sequence ID" value="KAL2623009.1"/>
    <property type="molecule type" value="Genomic_DNA"/>
</dbReference>
<dbReference type="Proteomes" id="UP001605036">
    <property type="component" value="Unassembled WGS sequence"/>
</dbReference>
<name>A0ABD1Y8C9_9MARC</name>
<dbReference type="AlphaFoldDB" id="A0ABD1Y8C9"/>
<feature type="region of interest" description="Disordered" evidence="4">
    <location>
        <begin position="82"/>
        <end position="114"/>
    </location>
</feature>
<gene>
    <name evidence="6" type="ORF">R1flu_003214</name>
</gene>
<evidence type="ECO:0000256" key="3">
    <source>
        <dbReference type="ARBA" id="ARBA00023315"/>
    </source>
</evidence>
<dbReference type="Pfam" id="PF03982">
    <property type="entry name" value="DAGAT"/>
    <property type="match status" value="1"/>
</dbReference>
<feature type="domain" description="Serine aminopeptidase S33" evidence="5">
    <location>
        <begin position="210"/>
        <end position="406"/>
    </location>
</feature>
<dbReference type="GO" id="GO:0019432">
    <property type="term" value="P:triglyceride biosynthetic process"/>
    <property type="evidence" value="ECO:0007669"/>
    <property type="project" value="UniProtKB-ARBA"/>
</dbReference>
<dbReference type="Pfam" id="PF12146">
    <property type="entry name" value="Hydrolase_4"/>
    <property type="match status" value="1"/>
</dbReference>
<organism evidence="6 7">
    <name type="scientific">Riccia fluitans</name>
    <dbReference type="NCBI Taxonomy" id="41844"/>
    <lineage>
        <taxon>Eukaryota</taxon>
        <taxon>Viridiplantae</taxon>
        <taxon>Streptophyta</taxon>
        <taxon>Embryophyta</taxon>
        <taxon>Marchantiophyta</taxon>
        <taxon>Marchantiopsida</taxon>
        <taxon>Marchantiidae</taxon>
        <taxon>Marchantiales</taxon>
        <taxon>Ricciaceae</taxon>
        <taxon>Riccia</taxon>
    </lineage>
</organism>
<dbReference type="GO" id="GO:0004144">
    <property type="term" value="F:diacylglycerol O-acyltransferase activity"/>
    <property type="evidence" value="ECO:0007669"/>
    <property type="project" value="UniProtKB-ARBA"/>
</dbReference>
<proteinExistence type="inferred from homology"/>
<comment type="similarity">
    <text evidence="1">Belongs to the diacylglycerol acyltransferase family.</text>
</comment>
<protein>
    <recommendedName>
        <fullName evidence="5">Serine aminopeptidase S33 domain-containing protein</fullName>
    </recommendedName>
</protein>
<sequence length="737" mass="81540">METLQHSVLCTIPNACSSSQLQQPESSNHAEVKFRRTPLRGTTGSCGSDASISLRKPRNVTRKQFRKSFNVVRVQPRAALAVERGESSGVDEGQDDSSSIRVGSVGVKPRRKAEGSAGLMKDDKIAVPVDYIKYLPEFLKDDSGPLRWFCPVLENKPPKDAPILLFLPEVVGTGLGFAMQQENLGRLFELRCLKIPVVDRTPFEGLVSFVEETVRNEARNHPGRPIYLLGESFGGALALAVAARNPKLDLVLFLVNPTTCFDQSPLQSLSPLIQSLPSAFLPAVPVLLGLISYDPVSLTSQLATRVASSVSAQNFPENLSTVLQSLLKTVGTLPESFLPWKLNLLRSSARYVNSRLRAVKADVFILASVKDGLWPSVEEAKRLSTVLSTATYRKVPEGGHMLLVEEGIELASVIKGSGLYRRTKSKDAVTNFVPPTREEIDTAYASFGWLRNLLSPVFFSTGDDGEVVPDLSKIPVSKKPLIFIGNHFLYGLDMGFVWGQLVKERHVLPRGLAHPVIFDKTLAEDGRSDADRTRLFGGVPVTGKNMFKLLSRGEPIALYPGGAREALHRKNEWHQLFWPRRPEIIRMAARFGATFIPMCTVGEDEIYEILLDYDEMINLPVVGGQIQETFEALPKLREGLDGEVGDQTLHVPIVAPKLGGPGRLYVLFGQPIYTEGRAEYFQDPQNVEAEYIRVKSAVEDGISYLLTKRKEDPYRKFLPRITYELTSGGKQAPTFEP</sequence>
<evidence type="ECO:0000313" key="7">
    <source>
        <dbReference type="Proteomes" id="UP001605036"/>
    </source>
</evidence>
<evidence type="ECO:0000256" key="1">
    <source>
        <dbReference type="ARBA" id="ARBA00005420"/>
    </source>
</evidence>
<evidence type="ECO:0000313" key="6">
    <source>
        <dbReference type="EMBL" id="KAL2623009.1"/>
    </source>
</evidence>
<accession>A0ABD1Y8C9</accession>
<dbReference type="PANTHER" id="PTHR22753">
    <property type="entry name" value="TRANSMEMBRANE PROTEIN 68"/>
    <property type="match status" value="1"/>
</dbReference>
<evidence type="ECO:0000256" key="4">
    <source>
        <dbReference type="SAM" id="MobiDB-lite"/>
    </source>
</evidence>
<dbReference type="PANTHER" id="PTHR22753:SF14">
    <property type="entry name" value="MONOACYLGLYCEROL_DIACYLGLYCEROL O-ACYLTRANSFERASE"/>
    <property type="match status" value="1"/>
</dbReference>
<evidence type="ECO:0000256" key="2">
    <source>
        <dbReference type="ARBA" id="ARBA00022679"/>
    </source>
</evidence>
<dbReference type="InterPro" id="IPR022742">
    <property type="entry name" value="Hydrolase_4"/>
</dbReference>
<feature type="compositionally biased region" description="Polar residues" evidence="4">
    <location>
        <begin position="18"/>
        <end position="27"/>
    </location>
</feature>
<feature type="compositionally biased region" description="Polar residues" evidence="4">
    <location>
        <begin position="40"/>
        <end position="51"/>
    </location>
</feature>
<evidence type="ECO:0000259" key="5">
    <source>
        <dbReference type="Pfam" id="PF12146"/>
    </source>
</evidence>